<keyword evidence="2" id="KW-1185">Reference proteome</keyword>
<evidence type="ECO:0008006" key="3">
    <source>
        <dbReference type="Google" id="ProtNLM"/>
    </source>
</evidence>
<evidence type="ECO:0000313" key="1">
    <source>
        <dbReference type="EMBL" id="ALS97990.1"/>
    </source>
</evidence>
<dbReference type="OrthoDB" id="6197820at2"/>
<accession>A0A0U2JIP3</accession>
<reference evidence="1 2" key="1">
    <citation type="submission" date="2015-12" db="EMBL/GenBank/DDBJ databases">
        <title>Complete genome of Lacimicrobium alkaliphilum KCTC 32984.</title>
        <authorList>
            <person name="Kim S.-G."/>
            <person name="Lee Y.-J."/>
        </authorList>
    </citation>
    <scope>NUCLEOTIDE SEQUENCE [LARGE SCALE GENOMIC DNA]</scope>
    <source>
        <strain evidence="1 2">YelD216</strain>
    </source>
</reference>
<dbReference type="RefSeq" id="WP_062478165.1">
    <property type="nucleotide sequence ID" value="NZ_CP013650.1"/>
</dbReference>
<evidence type="ECO:0000313" key="2">
    <source>
        <dbReference type="Proteomes" id="UP000068447"/>
    </source>
</evidence>
<dbReference type="STRING" id="1526571.AT746_06740"/>
<dbReference type="EMBL" id="CP013650">
    <property type="protein sequence ID" value="ALS97990.1"/>
    <property type="molecule type" value="Genomic_DNA"/>
</dbReference>
<dbReference type="Proteomes" id="UP000068447">
    <property type="component" value="Chromosome"/>
</dbReference>
<dbReference type="KEGG" id="lal:AT746_06740"/>
<name>A0A0U2JIP3_9ALTE</name>
<sequence>MTTLAQFIQELATDATLHQAYADDAVQTMQNYGLSASEIDAVTSGDKDAIEQLTGKTVKPVTFFHPVK</sequence>
<dbReference type="AlphaFoldDB" id="A0A0U2JIP3"/>
<protein>
    <recommendedName>
        <fullName evidence="3">Extradiol ring-cleavage dioxygenase LigAB LigA subunit domain-containing protein</fullName>
    </recommendedName>
</protein>
<proteinExistence type="predicted"/>
<organism evidence="1 2">
    <name type="scientific">Lacimicrobium alkaliphilum</name>
    <dbReference type="NCBI Taxonomy" id="1526571"/>
    <lineage>
        <taxon>Bacteria</taxon>
        <taxon>Pseudomonadati</taxon>
        <taxon>Pseudomonadota</taxon>
        <taxon>Gammaproteobacteria</taxon>
        <taxon>Alteromonadales</taxon>
        <taxon>Alteromonadaceae</taxon>
        <taxon>Lacimicrobium</taxon>
    </lineage>
</organism>
<gene>
    <name evidence="1" type="ORF">AT746_06740</name>
</gene>